<organism evidence="1 2">
    <name type="scientific">Plasmopara halstedii</name>
    <name type="common">Downy mildew of sunflower</name>
    <dbReference type="NCBI Taxonomy" id="4781"/>
    <lineage>
        <taxon>Eukaryota</taxon>
        <taxon>Sar</taxon>
        <taxon>Stramenopiles</taxon>
        <taxon>Oomycota</taxon>
        <taxon>Peronosporomycetes</taxon>
        <taxon>Peronosporales</taxon>
        <taxon>Peronosporaceae</taxon>
        <taxon>Plasmopara</taxon>
    </lineage>
</organism>
<protein>
    <submittedName>
        <fullName evidence="1">Uncharacterized protein</fullName>
    </submittedName>
</protein>
<dbReference type="OrthoDB" id="67750at2759"/>
<dbReference type="RefSeq" id="XP_024572724.1">
    <property type="nucleotide sequence ID" value="XM_024719890.1"/>
</dbReference>
<dbReference type="EMBL" id="CCYD01000193">
    <property type="protein sequence ID" value="CEG36355.1"/>
    <property type="molecule type" value="Genomic_DNA"/>
</dbReference>
<evidence type="ECO:0000313" key="2">
    <source>
        <dbReference type="Proteomes" id="UP000054928"/>
    </source>
</evidence>
<dbReference type="Proteomes" id="UP000054928">
    <property type="component" value="Unassembled WGS sequence"/>
</dbReference>
<proteinExistence type="predicted"/>
<dbReference type="OMA" id="QFQGHPY"/>
<dbReference type="STRING" id="4781.A0A0N7L3N3"/>
<evidence type="ECO:0000313" key="1">
    <source>
        <dbReference type="EMBL" id="CEG36355.1"/>
    </source>
</evidence>
<accession>A0A0N7L3N3</accession>
<sequence length="881" mass="98342">MCYNRSTAIQSKLLPIDTRASQSLEPIHLPSRLRDRIIRAQRRANAAKDGVVSFADDIHDRAILGTATAAVTNVSANLDERSQATRFLNANAGAKVKMHLPDVILSHKMRDFEARANAKGIIVTALGKPTDQSLQSLSVEERERLMSVMYTKLRQIASEVEAKFARTTMTLDANGIFDPSANIQRAQTLCLVDLQRHFRLDKLRDEAMREALNLPASAMTIRPMVQADTSQTASQLQLGNLAATSATDLKKRKPTRVYKLSAKDTCKSNLTSSLSHFRQPKKASIDDDQISTVTQTLMRCNGLASAASASHFMTQKGNIPSIITNSNDWNSHVVHVQHILAAGEIKSHKGSDAWNENSAEAAMDFFRVVNSADEWARRSLNIRAVGTRAIEFTRHCSERQRSDIFDHFRSNSPSVGISTNFRQRLHSQQAKWRKNADSVGVGEAGGALFEFGEDSDNKQKRNGEEYADLQNHIRKRLLAIKSRTRAAAVRFKDPSVRARHLTFPLESPTNLLASSSSTAPVLNCALASSDKNRTFSPEAADCNITLCRSASAVVSRVPFDEGTINSQTQVHCGPRVRLTTPKHKVMSENIMHGQRRRSLIGAPSLHRHFKSIGRHSEARIANRRDAKETWVWRQPPAAVPDNVVDIILRKTKKTCNNEEACDQGVESCDSDISARGTVRLSLRERNIGKFIKSKVKSNKSPTLSRQASRNISVRNVSTSQALTFQARIESIWRLVQLPFSDKLSMLERLSTLQDADAFISALELWERVVSMFDIRQRMKLALLKYEECGELRPSEWLSQAEIALVSALPWPSCTSGMNSNATHHETAMSYVDFKTSSNFAVWIQEFFGVVTLQTEKLAIELKARTGEDFKFQGHPYPKCIL</sequence>
<reference evidence="2" key="1">
    <citation type="submission" date="2014-09" db="EMBL/GenBank/DDBJ databases">
        <authorList>
            <person name="Sharma Rahul"/>
            <person name="Thines Marco"/>
        </authorList>
    </citation>
    <scope>NUCLEOTIDE SEQUENCE [LARGE SCALE GENOMIC DNA]</scope>
</reference>
<dbReference type="GeneID" id="36397500"/>
<keyword evidence="2" id="KW-1185">Reference proteome</keyword>
<dbReference type="AlphaFoldDB" id="A0A0N7L3N3"/>
<name>A0A0N7L3N3_PLAHL</name>